<organism evidence="1 2">
    <name type="scientific">Veillonella atypica</name>
    <dbReference type="NCBI Taxonomy" id="39777"/>
    <lineage>
        <taxon>Bacteria</taxon>
        <taxon>Bacillati</taxon>
        <taxon>Bacillota</taxon>
        <taxon>Negativicutes</taxon>
        <taxon>Veillonellales</taxon>
        <taxon>Veillonellaceae</taxon>
        <taxon>Veillonella</taxon>
    </lineage>
</organism>
<dbReference type="RefSeq" id="WP_119982217.1">
    <property type="nucleotide sequence ID" value="NZ_DBFVQV010000034.1"/>
</dbReference>
<protein>
    <submittedName>
        <fullName evidence="1">Uncharacterized protein</fullName>
    </submittedName>
</protein>
<evidence type="ECO:0000313" key="1">
    <source>
        <dbReference type="EMBL" id="RJY51056.1"/>
    </source>
</evidence>
<comment type="caution">
    <text evidence="1">The sequence shown here is derived from an EMBL/GenBank/DDBJ whole genome shotgun (WGS) entry which is preliminary data.</text>
</comment>
<name>A0A3A6WH20_9FIRM</name>
<proteinExistence type="predicted"/>
<dbReference type="EMBL" id="QXZZ01000013">
    <property type="protein sequence ID" value="RJY51056.1"/>
    <property type="molecule type" value="Genomic_DNA"/>
</dbReference>
<dbReference type="AlphaFoldDB" id="A0A3A6WH20"/>
<accession>A0A3A6WH20</accession>
<reference evidence="1 2" key="1">
    <citation type="submission" date="2018-09" db="EMBL/GenBank/DDBJ databases">
        <title>Genome sequence of Veillonella atypica isolated from periodontal Korean patients.</title>
        <authorList>
            <person name="Lee J.-H."/>
            <person name="Moon J.-H."/>
            <person name="Shin S.-Y."/>
        </authorList>
    </citation>
    <scope>NUCLEOTIDE SEQUENCE [LARGE SCALE GENOMIC DNA]</scope>
    <source>
        <strain evidence="1 2">KHUD_V1</strain>
    </source>
</reference>
<gene>
    <name evidence="1" type="ORF">D2965_02550</name>
</gene>
<sequence>MSFKEYEVIAIPNSNTILINYGLSKGAKRGQTLRIIEKGPHILIDEHDYGTYDAIKAIVEIQVPYEQFSECKLFNYSTINVLSPLQSLLKQTKKEEMTLSGVTPTPMPMPPTITPISVGDIAQLTNE</sequence>
<evidence type="ECO:0000313" key="2">
    <source>
        <dbReference type="Proteomes" id="UP000277803"/>
    </source>
</evidence>
<dbReference type="Proteomes" id="UP000277803">
    <property type="component" value="Unassembled WGS sequence"/>
</dbReference>